<dbReference type="CDD" id="cd15482">
    <property type="entry name" value="Sialidase_non-viral"/>
    <property type="match status" value="1"/>
</dbReference>
<dbReference type="SUPFAM" id="SSF50939">
    <property type="entry name" value="Sialidases"/>
    <property type="match status" value="1"/>
</dbReference>
<dbReference type="InterPro" id="IPR036278">
    <property type="entry name" value="Sialidase_sf"/>
</dbReference>
<gene>
    <name evidence="1" type="ORF">F4Y42_09080</name>
</gene>
<dbReference type="AlphaFoldDB" id="A0A6B0YSJ2"/>
<dbReference type="EMBL" id="VXRG01000074">
    <property type="protein sequence ID" value="MXY93587.1"/>
    <property type="molecule type" value="Genomic_DNA"/>
</dbReference>
<protein>
    <submittedName>
        <fullName evidence="1">Exo-alpha-sialidase</fullName>
    </submittedName>
</protein>
<organism evidence="1">
    <name type="scientific">Caldilineaceae bacterium SB0664_bin_27</name>
    <dbReference type="NCBI Taxonomy" id="2605260"/>
    <lineage>
        <taxon>Bacteria</taxon>
        <taxon>Bacillati</taxon>
        <taxon>Chloroflexota</taxon>
        <taxon>Caldilineae</taxon>
        <taxon>Caldilineales</taxon>
        <taxon>Caldilineaceae</taxon>
    </lineage>
</organism>
<name>A0A6B0YSJ2_9CHLR</name>
<proteinExistence type="predicted"/>
<reference evidence="1" key="1">
    <citation type="submission" date="2019-09" db="EMBL/GenBank/DDBJ databases">
        <title>Characterisation of the sponge microbiome using genome-centric metagenomics.</title>
        <authorList>
            <person name="Engelberts J.P."/>
            <person name="Robbins S.J."/>
            <person name="De Goeij J.M."/>
            <person name="Aranda M."/>
            <person name="Bell S.C."/>
            <person name="Webster N.S."/>
        </authorList>
    </citation>
    <scope>NUCLEOTIDE SEQUENCE</scope>
    <source>
        <strain evidence="1">SB0664_bin_27</strain>
    </source>
</reference>
<dbReference type="Gene3D" id="2.120.10.10">
    <property type="match status" value="1"/>
</dbReference>
<comment type="caution">
    <text evidence="1">The sequence shown here is derived from an EMBL/GenBank/DDBJ whole genome shotgun (WGS) entry which is preliminary data.</text>
</comment>
<accession>A0A6B0YSJ2</accession>
<sequence length="394" mass="44619">MNRVLAGDYQILAESPDPDTVYTGSPCLAQLPSGRLIASYEWFRPRPLVEKIPDQLEILVSDNDGQRWRKTALLDIIWPSLFAVGETLYCIGNRRLSREIVIARSEDGGEKWSEPAQLFDGRHHNAPTSILFRRGQVYRAFETCPVGDDAVGRSQWESLVVAGDLSRDLLDPSSWRMSNKVHFPGVPDVLSQRKYQASAADKVVEDCFIEGNIIEVQGEMRVLLRTIIDGHTTGGIASVCSLEDDGERLDYRFVQFYPMPGAQCKFHIVHDEESDLFWTTVCLPTDTWQEREPLRAVGFASPPGNERRILMLMYSLDALNWFQAGCVAMSRSIFEAFSYASQLIRGEDLLVISRTSQGGFNQHDTNLVTLHRIEKFRELALDLKPVYSRGPRPY</sequence>
<evidence type="ECO:0000313" key="1">
    <source>
        <dbReference type="EMBL" id="MXY93587.1"/>
    </source>
</evidence>